<dbReference type="EMBL" id="CAJEWN010003255">
    <property type="protein sequence ID" value="CAD2207058.1"/>
    <property type="molecule type" value="Genomic_DNA"/>
</dbReference>
<keyword evidence="2 3" id="KW-0732">Signal</keyword>
<accession>A0A6V7Y684</accession>
<dbReference type="Gene3D" id="2.10.25.160">
    <property type="entry name" value="Granulin"/>
    <property type="match status" value="1"/>
</dbReference>
<organism evidence="4 5">
    <name type="scientific">Meloidogyne enterolobii</name>
    <name type="common">Root-knot nematode worm</name>
    <name type="synonym">Meloidogyne mayaguensis</name>
    <dbReference type="NCBI Taxonomy" id="390850"/>
    <lineage>
        <taxon>Eukaryota</taxon>
        <taxon>Metazoa</taxon>
        <taxon>Ecdysozoa</taxon>
        <taxon>Nematoda</taxon>
        <taxon>Chromadorea</taxon>
        <taxon>Rhabditida</taxon>
        <taxon>Tylenchina</taxon>
        <taxon>Tylenchomorpha</taxon>
        <taxon>Tylenchoidea</taxon>
        <taxon>Meloidogynidae</taxon>
        <taxon>Meloidogyninae</taxon>
        <taxon>Meloidogyne</taxon>
    </lineage>
</organism>
<dbReference type="GO" id="GO:0009253">
    <property type="term" value="P:peptidoglycan catabolic process"/>
    <property type="evidence" value="ECO:0007669"/>
    <property type="project" value="InterPro"/>
</dbReference>
<comment type="similarity">
    <text evidence="1">Belongs to the glycosyl hydrolase 25 family.</text>
</comment>
<dbReference type="PANTHER" id="PTHR23208">
    <property type="entry name" value="LYSOZYME PROTEIN"/>
    <property type="match status" value="1"/>
</dbReference>
<proteinExistence type="inferred from homology"/>
<dbReference type="AlphaFoldDB" id="A0A6V7Y684"/>
<dbReference type="SUPFAM" id="SSF51445">
    <property type="entry name" value="(Trans)glycosidases"/>
    <property type="match status" value="1"/>
</dbReference>
<evidence type="ECO:0000313" key="4">
    <source>
        <dbReference type="EMBL" id="CAD2207058.1"/>
    </source>
</evidence>
<sequence length="277" mass="30564">MLLHRVSLKITALFILILSEIGISQSEENRKIRPVYRERGSGAGHNPIHDGIVCGIHIHGTDHCPKEKTCGYIDEGKGWTCSPSADGIFCTDTKSFCPKDFFCSKYNTNLCIPRGIIECDSTVDCGSKNYNCRNGICIYQHISTLDQINLFKAANNQANDNGNKRKEAVDIQANHANSIGNDLHPNQASNIASNSLNGEEGVDLFELTSIDEFKCLKENLSVKFVIVRASRSNGYFDSNAVANIMNAWAAGINEVDIYIFPCVKPKLVENVICDNAR</sequence>
<dbReference type="InterPro" id="IPR017853">
    <property type="entry name" value="GH"/>
</dbReference>
<gene>
    <name evidence="4" type="ORF">MENT_LOCUS60965</name>
</gene>
<dbReference type="OrthoDB" id="2251794at2759"/>
<reference evidence="4 5" key="1">
    <citation type="submission" date="2020-08" db="EMBL/GenBank/DDBJ databases">
        <authorList>
            <person name="Koutsovoulos G."/>
            <person name="Danchin GJ E."/>
        </authorList>
    </citation>
    <scope>NUCLEOTIDE SEQUENCE [LARGE SCALE GENOMIC DNA]</scope>
</reference>
<dbReference type="GO" id="GO:0016998">
    <property type="term" value="P:cell wall macromolecule catabolic process"/>
    <property type="evidence" value="ECO:0007669"/>
    <property type="project" value="InterPro"/>
</dbReference>
<dbReference type="InterPro" id="IPR002053">
    <property type="entry name" value="Glyco_hydro_25"/>
</dbReference>
<dbReference type="PROSITE" id="PS51904">
    <property type="entry name" value="GLYCOSYL_HYDROL_F25_2"/>
    <property type="match status" value="1"/>
</dbReference>
<evidence type="ECO:0000256" key="3">
    <source>
        <dbReference type="SAM" id="SignalP"/>
    </source>
</evidence>
<dbReference type="GO" id="GO:0007165">
    <property type="term" value="P:signal transduction"/>
    <property type="evidence" value="ECO:0007669"/>
    <property type="project" value="TreeGrafter"/>
</dbReference>
<feature type="signal peptide" evidence="3">
    <location>
        <begin position="1"/>
        <end position="26"/>
    </location>
</feature>
<evidence type="ECO:0000256" key="1">
    <source>
        <dbReference type="ARBA" id="ARBA00010646"/>
    </source>
</evidence>
<dbReference type="Gene3D" id="3.20.20.80">
    <property type="entry name" value="Glycosidases"/>
    <property type="match status" value="1"/>
</dbReference>
<protein>
    <submittedName>
        <fullName evidence="4">Uncharacterized protein</fullName>
    </submittedName>
</protein>
<evidence type="ECO:0000256" key="2">
    <source>
        <dbReference type="ARBA" id="ARBA00022729"/>
    </source>
</evidence>
<feature type="chain" id="PRO_5028107475" evidence="3">
    <location>
        <begin position="27"/>
        <end position="277"/>
    </location>
</feature>
<dbReference type="InterPro" id="IPR051595">
    <property type="entry name" value="GH25_Enzymes"/>
</dbReference>
<dbReference type="PANTHER" id="PTHR23208:SF36">
    <property type="entry name" value="LYSOZYME-RELATED"/>
    <property type="match status" value="1"/>
</dbReference>
<dbReference type="Proteomes" id="UP000580250">
    <property type="component" value="Unassembled WGS sequence"/>
</dbReference>
<evidence type="ECO:0000313" key="5">
    <source>
        <dbReference type="Proteomes" id="UP000580250"/>
    </source>
</evidence>
<dbReference type="GO" id="GO:0003796">
    <property type="term" value="F:lysozyme activity"/>
    <property type="evidence" value="ECO:0007669"/>
    <property type="project" value="InterPro"/>
</dbReference>
<comment type="caution">
    <text evidence="4">The sequence shown here is derived from an EMBL/GenBank/DDBJ whole genome shotgun (WGS) entry which is preliminary data.</text>
</comment>
<dbReference type="GO" id="GO:0006950">
    <property type="term" value="P:response to stress"/>
    <property type="evidence" value="ECO:0007669"/>
    <property type="project" value="UniProtKB-ARBA"/>
</dbReference>
<dbReference type="InterPro" id="IPR037277">
    <property type="entry name" value="Granulin_sf"/>
</dbReference>
<name>A0A6V7Y684_MELEN</name>